<evidence type="ECO:0000313" key="1">
    <source>
        <dbReference type="EMBL" id="KAJ1174562.1"/>
    </source>
</evidence>
<sequence length="154" mass="16348">MAGYSVVGKISKARAILASVAITEDKTCKERSSITFGVLAFDKGASRETELEVSTTGQKKRVCSRGGSGWTSESCCDLAGATADAWRTATSSLLPGPVALCQEGVEKEREQEQCRLEKQECSVASPEGTVVIEDKTSATGVHTGRLRLTAGRIY</sequence>
<dbReference type="AlphaFoldDB" id="A0AAV7TD98"/>
<proteinExistence type="predicted"/>
<reference evidence="1" key="1">
    <citation type="journal article" date="2022" name="bioRxiv">
        <title>Sequencing and chromosome-scale assembly of the giantPleurodeles waltlgenome.</title>
        <authorList>
            <person name="Brown T."/>
            <person name="Elewa A."/>
            <person name="Iarovenko S."/>
            <person name="Subramanian E."/>
            <person name="Araus A.J."/>
            <person name="Petzold A."/>
            <person name="Susuki M."/>
            <person name="Suzuki K.-i.T."/>
            <person name="Hayashi T."/>
            <person name="Toyoda A."/>
            <person name="Oliveira C."/>
            <person name="Osipova E."/>
            <person name="Leigh N.D."/>
            <person name="Simon A."/>
            <person name="Yun M.H."/>
        </authorList>
    </citation>
    <scope>NUCLEOTIDE SEQUENCE</scope>
    <source>
        <strain evidence="1">20211129_DDA</strain>
        <tissue evidence="1">Liver</tissue>
    </source>
</reference>
<evidence type="ECO:0000313" key="2">
    <source>
        <dbReference type="Proteomes" id="UP001066276"/>
    </source>
</evidence>
<protein>
    <submittedName>
        <fullName evidence="1">Uncharacterized protein</fullName>
    </submittedName>
</protein>
<organism evidence="1 2">
    <name type="scientific">Pleurodeles waltl</name>
    <name type="common">Iberian ribbed newt</name>
    <dbReference type="NCBI Taxonomy" id="8319"/>
    <lineage>
        <taxon>Eukaryota</taxon>
        <taxon>Metazoa</taxon>
        <taxon>Chordata</taxon>
        <taxon>Craniata</taxon>
        <taxon>Vertebrata</taxon>
        <taxon>Euteleostomi</taxon>
        <taxon>Amphibia</taxon>
        <taxon>Batrachia</taxon>
        <taxon>Caudata</taxon>
        <taxon>Salamandroidea</taxon>
        <taxon>Salamandridae</taxon>
        <taxon>Pleurodelinae</taxon>
        <taxon>Pleurodeles</taxon>
    </lineage>
</organism>
<dbReference type="Proteomes" id="UP001066276">
    <property type="component" value="Chromosome 4_1"/>
</dbReference>
<name>A0AAV7TD98_PLEWA</name>
<accession>A0AAV7TD98</accession>
<dbReference type="EMBL" id="JANPWB010000007">
    <property type="protein sequence ID" value="KAJ1174562.1"/>
    <property type="molecule type" value="Genomic_DNA"/>
</dbReference>
<gene>
    <name evidence="1" type="ORF">NDU88_006383</name>
</gene>
<keyword evidence="2" id="KW-1185">Reference proteome</keyword>
<comment type="caution">
    <text evidence="1">The sequence shown here is derived from an EMBL/GenBank/DDBJ whole genome shotgun (WGS) entry which is preliminary data.</text>
</comment>